<keyword evidence="7 11" id="KW-0067">ATP-binding</keyword>
<dbReference type="FunFam" id="3.40.1190.20:FF:000001">
    <property type="entry name" value="Phosphofructokinase"/>
    <property type="match status" value="1"/>
</dbReference>
<dbReference type="PROSITE" id="PS00583">
    <property type="entry name" value="PFKB_KINASES_1"/>
    <property type="match status" value="1"/>
</dbReference>
<dbReference type="InterPro" id="IPR017583">
    <property type="entry name" value="Tagatose/fructose_Pkinase"/>
</dbReference>
<dbReference type="PATRIC" id="fig|1678840.3.peg.2966"/>
<dbReference type="RefSeq" id="WP_062282864.1">
    <property type="nucleotide sequence ID" value="NZ_DF968181.1"/>
</dbReference>
<evidence type="ECO:0000256" key="6">
    <source>
        <dbReference type="ARBA" id="ARBA00022777"/>
    </source>
</evidence>
<accession>A0A0S7BVH6</accession>
<organism evidence="13">
    <name type="scientific">Flexilinea flocculi</name>
    <dbReference type="NCBI Taxonomy" id="1678840"/>
    <lineage>
        <taxon>Bacteria</taxon>
        <taxon>Bacillati</taxon>
        <taxon>Chloroflexota</taxon>
        <taxon>Anaerolineae</taxon>
        <taxon>Anaerolineales</taxon>
        <taxon>Anaerolineaceae</taxon>
        <taxon>Flexilinea</taxon>
    </lineage>
</organism>
<evidence type="ECO:0000256" key="2">
    <source>
        <dbReference type="ARBA" id="ARBA00012131"/>
    </source>
</evidence>
<evidence type="ECO:0000256" key="9">
    <source>
        <dbReference type="ARBA" id="ARBA00047745"/>
    </source>
</evidence>
<keyword evidence="4 10" id="KW-0808">Transferase</keyword>
<comment type="function">
    <text evidence="11">Catalyzes the ATP-dependent phosphorylation of fructose-l-phosphate to fructose-l,6-bisphosphate.</text>
</comment>
<dbReference type="GO" id="GO:0016052">
    <property type="term" value="P:carbohydrate catabolic process"/>
    <property type="evidence" value="ECO:0007669"/>
    <property type="project" value="UniProtKB-ARBA"/>
</dbReference>
<dbReference type="InterPro" id="IPR022463">
    <property type="entry name" value="1-PFruKinase"/>
</dbReference>
<gene>
    <name evidence="13" type="ORF">ATC1_131495</name>
</gene>
<evidence type="ECO:0000256" key="7">
    <source>
        <dbReference type="ARBA" id="ARBA00022840"/>
    </source>
</evidence>
<evidence type="ECO:0000256" key="3">
    <source>
        <dbReference type="ARBA" id="ARBA00013596"/>
    </source>
</evidence>
<dbReference type="PANTHER" id="PTHR46566">
    <property type="entry name" value="1-PHOSPHOFRUCTOKINASE-RELATED"/>
    <property type="match status" value="1"/>
</dbReference>
<keyword evidence="5 11" id="KW-0547">Nucleotide-binding</keyword>
<dbReference type="SUPFAM" id="SSF53613">
    <property type="entry name" value="Ribokinase-like"/>
    <property type="match status" value="1"/>
</dbReference>
<dbReference type="InterPro" id="IPR029056">
    <property type="entry name" value="Ribokinase-like"/>
</dbReference>
<evidence type="ECO:0000313" key="14">
    <source>
        <dbReference type="Proteomes" id="UP000053370"/>
    </source>
</evidence>
<dbReference type="STRING" id="1678840.ATC1_131495"/>
<keyword evidence="6 11" id="KW-0418">Kinase</keyword>
<evidence type="ECO:0000256" key="5">
    <source>
        <dbReference type="ARBA" id="ARBA00022741"/>
    </source>
</evidence>
<dbReference type="InterPro" id="IPR002173">
    <property type="entry name" value="Carboh/pur_kinase_PfkB_CS"/>
</dbReference>
<evidence type="ECO:0000256" key="4">
    <source>
        <dbReference type="ARBA" id="ARBA00022679"/>
    </source>
</evidence>
<protein>
    <recommendedName>
        <fullName evidence="3 11">1-phosphofructokinase</fullName>
        <shortName evidence="11">Fru1PK</shortName>
        <ecNumber evidence="2 11">2.7.1.56</ecNumber>
    </recommendedName>
    <alternativeName>
        <fullName evidence="8 11">Fructose 1-phosphate kinase</fullName>
    </alternativeName>
</protein>
<dbReference type="NCBIfam" id="TIGR03828">
    <property type="entry name" value="pfkB"/>
    <property type="match status" value="1"/>
</dbReference>
<comment type="catalytic activity">
    <reaction evidence="9 11">
        <text>beta-D-fructose 1-phosphate + ATP = beta-D-fructose 1,6-bisphosphate + ADP + H(+)</text>
        <dbReference type="Rhea" id="RHEA:14213"/>
        <dbReference type="ChEBI" id="CHEBI:15378"/>
        <dbReference type="ChEBI" id="CHEBI:30616"/>
        <dbReference type="ChEBI" id="CHEBI:32966"/>
        <dbReference type="ChEBI" id="CHEBI:138881"/>
        <dbReference type="ChEBI" id="CHEBI:456216"/>
        <dbReference type="EC" id="2.7.1.56"/>
    </reaction>
</comment>
<keyword evidence="14" id="KW-1185">Reference proteome</keyword>
<name>A0A0S7BVH6_9CHLR</name>
<dbReference type="InterPro" id="IPR011611">
    <property type="entry name" value="PfkB_dom"/>
</dbReference>
<reference evidence="13" key="1">
    <citation type="journal article" date="2015" name="Genome Announc.">
        <title>Draft Genome Sequence of Anaerolineae Strain TC1, a Novel Isolate from a Methanogenic Wastewater Treatment System.</title>
        <authorList>
            <person name="Matsuura N."/>
            <person name="Tourlousse D.M."/>
            <person name="Sun L."/>
            <person name="Toyonaga M."/>
            <person name="Kuroda K."/>
            <person name="Ohashi A."/>
            <person name="Cruz R."/>
            <person name="Yamaguchi T."/>
            <person name="Sekiguchi Y."/>
        </authorList>
    </citation>
    <scope>NUCLEOTIDE SEQUENCE [LARGE SCALE GENOMIC DNA]</scope>
    <source>
        <strain evidence="13">TC1</strain>
    </source>
</reference>
<dbReference type="Proteomes" id="UP000053370">
    <property type="component" value="Unassembled WGS sequence"/>
</dbReference>
<evidence type="ECO:0000256" key="11">
    <source>
        <dbReference type="RuleBase" id="RU369061"/>
    </source>
</evidence>
<evidence type="ECO:0000259" key="12">
    <source>
        <dbReference type="Pfam" id="PF00294"/>
    </source>
</evidence>
<comment type="similarity">
    <text evidence="1 11">Belongs to the carbohydrate kinase PfkB family.</text>
</comment>
<dbReference type="Gene3D" id="3.40.1190.20">
    <property type="match status" value="1"/>
</dbReference>
<evidence type="ECO:0000313" key="13">
    <source>
        <dbReference type="EMBL" id="GAP41505.1"/>
    </source>
</evidence>
<dbReference type="PANTHER" id="PTHR46566:SF2">
    <property type="entry name" value="ATP-DEPENDENT 6-PHOSPHOFRUCTOKINASE ISOZYME 2"/>
    <property type="match status" value="1"/>
</dbReference>
<sequence>MIFTVTLNPAIDKTVTIDNFRIGDVNRITTSRIDAGGKGINVSRVINQLGGKSIALGILGKNGASTIQNALDISGIDHYFVLIDGDVRVNLKIIDCQNHTNTDINEAGISVSNEQLADIFDQIQVRMKPDDIVVLTGSLPPGTDPSLYRQWTEMLQRRGTRVFLDADRTPFQMGIESAPFFIKPNRFELEQLCHTTLPSLDHIIAEGKKLLNTGIKVILVSLGAEGALLLTEDQIIRVEGIRVKPQSTVGAGDAMLASFAISLEQHQSYLEAARLASAVSTAKVLCPGSNPPDPAVIRQLLTQTIVYDYSKRITLER</sequence>
<proteinExistence type="inferred from homology"/>
<dbReference type="EMBL" id="DF968181">
    <property type="protein sequence ID" value="GAP41505.1"/>
    <property type="molecule type" value="Genomic_DNA"/>
</dbReference>
<dbReference type="GO" id="GO:0005829">
    <property type="term" value="C:cytosol"/>
    <property type="evidence" value="ECO:0007669"/>
    <property type="project" value="TreeGrafter"/>
</dbReference>
<dbReference type="GO" id="GO:0008662">
    <property type="term" value="F:1-phosphofructokinase activity"/>
    <property type="evidence" value="ECO:0007669"/>
    <property type="project" value="UniProtKB-UniRule"/>
</dbReference>
<evidence type="ECO:0000256" key="10">
    <source>
        <dbReference type="PIRNR" id="PIRNR000535"/>
    </source>
</evidence>
<dbReference type="PIRSF" id="PIRSF000535">
    <property type="entry name" value="1PFK/6PFK/LacC"/>
    <property type="match status" value="1"/>
</dbReference>
<dbReference type="NCBIfam" id="TIGR03168">
    <property type="entry name" value="1-PFK"/>
    <property type="match status" value="1"/>
</dbReference>
<dbReference type="GO" id="GO:0044281">
    <property type="term" value="P:small molecule metabolic process"/>
    <property type="evidence" value="ECO:0007669"/>
    <property type="project" value="UniProtKB-ARBA"/>
</dbReference>
<feature type="domain" description="Carbohydrate kinase PfkB" evidence="12">
    <location>
        <begin position="22"/>
        <end position="294"/>
    </location>
</feature>
<evidence type="ECO:0000256" key="1">
    <source>
        <dbReference type="ARBA" id="ARBA00010688"/>
    </source>
</evidence>
<evidence type="ECO:0000256" key="8">
    <source>
        <dbReference type="ARBA" id="ARBA00032802"/>
    </source>
</evidence>
<dbReference type="AlphaFoldDB" id="A0A0S7BVH6"/>
<dbReference type="GO" id="GO:0005524">
    <property type="term" value="F:ATP binding"/>
    <property type="evidence" value="ECO:0007669"/>
    <property type="project" value="UniProtKB-UniRule"/>
</dbReference>
<dbReference type="Pfam" id="PF00294">
    <property type="entry name" value="PfkB"/>
    <property type="match status" value="1"/>
</dbReference>
<dbReference type="CDD" id="cd01164">
    <property type="entry name" value="FruK_PfkB_like"/>
    <property type="match status" value="1"/>
</dbReference>
<dbReference type="EC" id="2.7.1.56" evidence="2 11"/>